<name>A0ABP5TH42_9ACTN</name>
<reference evidence="4" key="1">
    <citation type="journal article" date="2019" name="Int. J. Syst. Evol. Microbiol.">
        <title>The Global Catalogue of Microorganisms (GCM) 10K type strain sequencing project: providing services to taxonomists for standard genome sequencing and annotation.</title>
        <authorList>
            <consortium name="The Broad Institute Genomics Platform"/>
            <consortium name="The Broad Institute Genome Sequencing Center for Infectious Disease"/>
            <person name="Wu L."/>
            <person name="Ma J."/>
        </authorList>
    </citation>
    <scope>NUCLEOTIDE SEQUENCE [LARGE SCALE GENOMIC DNA]</scope>
    <source>
        <strain evidence="4">JCM 3272</strain>
    </source>
</reference>
<evidence type="ECO:0000313" key="3">
    <source>
        <dbReference type="EMBL" id="GAA2352496.1"/>
    </source>
</evidence>
<dbReference type="InterPro" id="IPR003615">
    <property type="entry name" value="HNH_nuc"/>
</dbReference>
<dbReference type="CDD" id="cd00085">
    <property type="entry name" value="HNHc"/>
    <property type="match status" value="1"/>
</dbReference>
<dbReference type="Pfam" id="PF26345">
    <property type="entry name" value="ScoMcrA_N"/>
    <property type="match status" value="1"/>
</dbReference>
<protein>
    <recommendedName>
        <fullName evidence="5">HNH endonuclease</fullName>
    </recommendedName>
</protein>
<sequence>MGLPDTPFAREKKSWPASRPDFMLHPAHTILYMRLADVTRADVLAAVEEFDRLGREEFLDKYGFGTARTYFLEVNGRQYDSKAIMGYAHGVSQGQLLRGGDFTGGEASVVHHLRRLGFVTRTHQNPPWTWDEVVLACELVRDNGWRWVTPTDPRVAELSELLQLYRAHPVEERGPDFRNTNGVARKTADIATQHPDYTGKPTNGGQHDRAVLMAFLERPTEMAQQATAIRQATLDEAADPADVADLDLDGLSADEGRVLERLHLRRERDPKLRRKVIEAYKRRHATVACEACGFDFQKTYGERGADYIECHHRTPLHVSGPTRTRPEDLILLCSNCHRMIHRTSPWLTPGELVSLIERQRGQ</sequence>
<evidence type="ECO:0000313" key="4">
    <source>
        <dbReference type="Proteomes" id="UP001501444"/>
    </source>
</evidence>
<feature type="domain" description="HNH" evidence="1">
    <location>
        <begin position="289"/>
        <end position="342"/>
    </location>
</feature>
<keyword evidence="4" id="KW-1185">Reference proteome</keyword>
<dbReference type="InterPro" id="IPR002711">
    <property type="entry name" value="HNH"/>
</dbReference>
<comment type="caution">
    <text evidence="3">The sequence shown here is derived from an EMBL/GenBank/DDBJ whole genome shotgun (WGS) entry which is preliminary data.</text>
</comment>
<gene>
    <name evidence="3" type="ORF">GCM10010170_043420</name>
</gene>
<accession>A0ABP5TH42</accession>
<evidence type="ECO:0000259" key="2">
    <source>
        <dbReference type="Pfam" id="PF26345"/>
    </source>
</evidence>
<dbReference type="Gene3D" id="1.10.30.50">
    <property type="match status" value="1"/>
</dbReference>
<organism evidence="3 4">
    <name type="scientific">Dactylosporangium salmoneum</name>
    <dbReference type="NCBI Taxonomy" id="53361"/>
    <lineage>
        <taxon>Bacteria</taxon>
        <taxon>Bacillati</taxon>
        <taxon>Actinomycetota</taxon>
        <taxon>Actinomycetes</taxon>
        <taxon>Micromonosporales</taxon>
        <taxon>Micromonosporaceae</taxon>
        <taxon>Dactylosporangium</taxon>
    </lineage>
</organism>
<dbReference type="Proteomes" id="UP001501444">
    <property type="component" value="Unassembled WGS sequence"/>
</dbReference>
<feature type="domain" description="ScoMcrA-like N-terminal head" evidence="2">
    <location>
        <begin position="37"/>
        <end position="119"/>
    </location>
</feature>
<evidence type="ECO:0000259" key="1">
    <source>
        <dbReference type="Pfam" id="PF01844"/>
    </source>
</evidence>
<dbReference type="InterPro" id="IPR058807">
    <property type="entry name" value="ScoMcrA_N"/>
</dbReference>
<proteinExistence type="predicted"/>
<dbReference type="EMBL" id="BAAARV010000032">
    <property type="protein sequence ID" value="GAA2352496.1"/>
    <property type="molecule type" value="Genomic_DNA"/>
</dbReference>
<dbReference type="RefSeq" id="WP_344614272.1">
    <property type="nucleotide sequence ID" value="NZ_BAAARV010000032.1"/>
</dbReference>
<dbReference type="Pfam" id="PF01844">
    <property type="entry name" value="HNH"/>
    <property type="match status" value="1"/>
</dbReference>
<evidence type="ECO:0008006" key="5">
    <source>
        <dbReference type="Google" id="ProtNLM"/>
    </source>
</evidence>